<dbReference type="EMBL" id="JAIWYP010000006">
    <property type="protein sequence ID" value="KAH3809744.1"/>
    <property type="molecule type" value="Genomic_DNA"/>
</dbReference>
<organism evidence="1 2">
    <name type="scientific">Dreissena polymorpha</name>
    <name type="common">Zebra mussel</name>
    <name type="synonym">Mytilus polymorpha</name>
    <dbReference type="NCBI Taxonomy" id="45954"/>
    <lineage>
        <taxon>Eukaryota</taxon>
        <taxon>Metazoa</taxon>
        <taxon>Spiralia</taxon>
        <taxon>Lophotrochozoa</taxon>
        <taxon>Mollusca</taxon>
        <taxon>Bivalvia</taxon>
        <taxon>Autobranchia</taxon>
        <taxon>Heteroconchia</taxon>
        <taxon>Euheterodonta</taxon>
        <taxon>Imparidentia</taxon>
        <taxon>Neoheterodontei</taxon>
        <taxon>Myida</taxon>
        <taxon>Dreissenoidea</taxon>
        <taxon>Dreissenidae</taxon>
        <taxon>Dreissena</taxon>
    </lineage>
</organism>
<dbReference type="Proteomes" id="UP000828390">
    <property type="component" value="Unassembled WGS sequence"/>
</dbReference>
<proteinExistence type="predicted"/>
<protein>
    <submittedName>
        <fullName evidence="1">Uncharacterized protein</fullName>
    </submittedName>
</protein>
<evidence type="ECO:0000313" key="1">
    <source>
        <dbReference type="EMBL" id="KAH3809744.1"/>
    </source>
</evidence>
<dbReference type="AlphaFoldDB" id="A0A9D4G614"/>
<reference evidence="1" key="1">
    <citation type="journal article" date="2019" name="bioRxiv">
        <title>The Genome of the Zebra Mussel, Dreissena polymorpha: A Resource for Invasive Species Research.</title>
        <authorList>
            <person name="McCartney M.A."/>
            <person name="Auch B."/>
            <person name="Kono T."/>
            <person name="Mallez S."/>
            <person name="Zhang Y."/>
            <person name="Obille A."/>
            <person name="Becker A."/>
            <person name="Abrahante J.E."/>
            <person name="Garbe J."/>
            <person name="Badalamenti J.P."/>
            <person name="Herman A."/>
            <person name="Mangelson H."/>
            <person name="Liachko I."/>
            <person name="Sullivan S."/>
            <person name="Sone E.D."/>
            <person name="Koren S."/>
            <person name="Silverstein K.A.T."/>
            <person name="Beckman K.B."/>
            <person name="Gohl D.M."/>
        </authorList>
    </citation>
    <scope>NUCLEOTIDE SEQUENCE</scope>
    <source>
        <strain evidence="1">Duluth1</strain>
        <tissue evidence="1">Whole animal</tissue>
    </source>
</reference>
<gene>
    <name evidence="1" type="ORF">DPMN_138121</name>
</gene>
<evidence type="ECO:0000313" key="2">
    <source>
        <dbReference type="Proteomes" id="UP000828390"/>
    </source>
</evidence>
<accession>A0A9D4G614</accession>
<sequence>MTAVASLEKKITNFVKTIGTAQRHSHRSYGGNTLPKCQWSRGETLTTEGLNAENEFRSAIHNHHNTRVLRRFTGDCAIVRNKYCTIKVSDNNRSKF</sequence>
<name>A0A9D4G614_DREPO</name>
<reference evidence="1" key="2">
    <citation type="submission" date="2020-11" db="EMBL/GenBank/DDBJ databases">
        <authorList>
            <person name="McCartney M.A."/>
            <person name="Auch B."/>
            <person name="Kono T."/>
            <person name="Mallez S."/>
            <person name="Becker A."/>
            <person name="Gohl D.M."/>
            <person name="Silverstein K.A.T."/>
            <person name="Koren S."/>
            <person name="Bechman K.B."/>
            <person name="Herman A."/>
            <person name="Abrahante J.E."/>
            <person name="Garbe J."/>
        </authorList>
    </citation>
    <scope>NUCLEOTIDE SEQUENCE</scope>
    <source>
        <strain evidence="1">Duluth1</strain>
        <tissue evidence="1">Whole animal</tissue>
    </source>
</reference>
<keyword evidence="2" id="KW-1185">Reference proteome</keyword>
<comment type="caution">
    <text evidence="1">The sequence shown here is derived from an EMBL/GenBank/DDBJ whole genome shotgun (WGS) entry which is preliminary data.</text>
</comment>